<sequence length="363" mass="40452">MSVASQQYLLWNEQRGDWCNYDIVGEKSYGATIQSLLPKDWSRDGFEFRRSFELIPETDNTHDSWAISVRADGRTVGYLSREDCRAWADAIRRVVASGYVPVVPGRVYAFDALRWEDWDGRHDPPKEFAAKVQLKLGDPQSSLPLNDPPSSPYTIIPRSTIVQVTKEDEHSDALLKYVPDCGYGMLFVTLHEFVAAGSTSTKSVVEVRIDDERIGQLTPQMSQRFLPMIRHLESRGLVTACWGDIKGSAVAAEVRIDGIKANEADAAVLDGPPVTLPKLIAAEVDPSRYVLSGEVDRVVQQPAQHGYESYDGARHAPGEGEAAQSPLAPPLPPASWYDDPGNPQMFRYWDGTRWTEHVAPKVR</sequence>
<dbReference type="EMBL" id="JAPJDO010000030">
    <property type="protein sequence ID" value="MCX2939927.1"/>
    <property type="molecule type" value="Genomic_DNA"/>
</dbReference>
<dbReference type="Gene3D" id="3.30.70.2330">
    <property type="match status" value="1"/>
</dbReference>
<name>A0ABT3SKN7_9MYCO</name>
<evidence type="ECO:0000313" key="4">
    <source>
        <dbReference type="Proteomes" id="UP001300745"/>
    </source>
</evidence>
<protein>
    <submittedName>
        <fullName evidence="3">DUF2510 domain-containing protein</fullName>
    </submittedName>
</protein>
<feature type="domain" description="DUF2510" evidence="2">
    <location>
        <begin position="334"/>
        <end position="361"/>
    </location>
</feature>
<proteinExistence type="predicted"/>
<feature type="region of interest" description="Disordered" evidence="1">
    <location>
        <begin position="307"/>
        <end position="336"/>
    </location>
</feature>
<dbReference type="RefSeq" id="WP_265999795.1">
    <property type="nucleotide sequence ID" value="NZ_JAPJDN010000030.1"/>
</dbReference>
<comment type="caution">
    <text evidence="3">The sequence shown here is derived from an EMBL/GenBank/DDBJ whole genome shotgun (WGS) entry which is preliminary data.</text>
</comment>
<keyword evidence="4" id="KW-1185">Reference proteome</keyword>
<evidence type="ECO:0000259" key="2">
    <source>
        <dbReference type="Pfam" id="PF10708"/>
    </source>
</evidence>
<gene>
    <name evidence="3" type="ORF">ORI27_24830</name>
</gene>
<accession>A0ABT3SKN7</accession>
<organism evidence="3 4">
    <name type="scientific">Mycobacterium pinniadriaticum</name>
    <dbReference type="NCBI Taxonomy" id="2994102"/>
    <lineage>
        <taxon>Bacteria</taxon>
        <taxon>Bacillati</taxon>
        <taxon>Actinomycetota</taxon>
        <taxon>Actinomycetes</taxon>
        <taxon>Mycobacteriales</taxon>
        <taxon>Mycobacteriaceae</taxon>
        <taxon>Mycobacterium</taxon>
    </lineage>
</organism>
<dbReference type="Pfam" id="PF10708">
    <property type="entry name" value="DUF2510"/>
    <property type="match status" value="1"/>
</dbReference>
<reference evidence="3 4" key="1">
    <citation type="submission" date="2022-11" db="EMBL/GenBank/DDBJ databases">
        <title>Mycobacterium sp. nov.</title>
        <authorList>
            <person name="Papic B."/>
            <person name="Spicic S."/>
            <person name="Duvnjak S."/>
        </authorList>
    </citation>
    <scope>NUCLEOTIDE SEQUENCE [LARGE SCALE GENOMIC DNA]</scope>
    <source>
        <strain evidence="3 4">CVI_P4</strain>
    </source>
</reference>
<evidence type="ECO:0000256" key="1">
    <source>
        <dbReference type="SAM" id="MobiDB-lite"/>
    </source>
</evidence>
<evidence type="ECO:0000313" key="3">
    <source>
        <dbReference type="EMBL" id="MCX2939927.1"/>
    </source>
</evidence>
<dbReference type="InterPro" id="IPR018929">
    <property type="entry name" value="DUF2510"/>
</dbReference>
<dbReference type="Proteomes" id="UP001300745">
    <property type="component" value="Unassembled WGS sequence"/>
</dbReference>